<organism evidence="1 2">
    <name type="scientific">Lithocarpus litseifolius</name>
    <dbReference type="NCBI Taxonomy" id="425828"/>
    <lineage>
        <taxon>Eukaryota</taxon>
        <taxon>Viridiplantae</taxon>
        <taxon>Streptophyta</taxon>
        <taxon>Embryophyta</taxon>
        <taxon>Tracheophyta</taxon>
        <taxon>Spermatophyta</taxon>
        <taxon>Magnoliopsida</taxon>
        <taxon>eudicotyledons</taxon>
        <taxon>Gunneridae</taxon>
        <taxon>Pentapetalae</taxon>
        <taxon>rosids</taxon>
        <taxon>fabids</taxon>
        <taxon>Fagales</taxon>
        <taxon>Fagaceae</taxon>
        <taxon>Lithocarpus</taxon>
    </lineage>
</organism>
<reference evidence="1 2" key="1">
    <citation type="submission" date="2024-01" db="EMBL/GenBank/DDBJ databases">
        <title>A telomere-to-telomere, gap-free genome of sweet tea (Lithocarpus litseifolius).</title>
        <authorList>
            <person name="Zhou J."/>
        </authorList>
    </citation>
    <scope>NUCLEOTIDE SEQUENCE [LARGE SCALE GENOMIC DNA]</scope>
    <source>
        <strain evidence="1">Zhou-2022a</strain>
        <tissue evidence="1">Leaf</tissue>
    </source>
</reference>
<evidence type="ECO:0000313" key="2">
    <source>
        <dbReference type="Proteomes" id="UP001459277"/>
    </source>
</evidence>
<dbReference type="PANTHER" id="PTHR31215">
    <property type="entry name" value="OS05G0510400 PROTEIN-RELATED"/>
    <property type="match status" value="1"/>
</dbReference>
<gene>
    <name evidence="1" type="ORF">SO802_003065</name>
</gene>
<evidence type="ECO:0000313" key="1">
    <source>
        <dbReference type="EMBL" id="KAL0015996.1"/>
    </source>
</evidence>
<dbReference type="EMBL" id="JAZDWU010000001">
    <property type="protein sequence ID" value="KAL0015996.1"/>
    <property type="molecule type" value="Genomic_DNA"/>
</dbReference>
<evidence type="ECO:0008006" key="3">
    <source>
        <dbReference type="Google" id="ProtNLM"/>
    </source>
</evidence>
<name>A0AAW2E4Q0_9ROSI</name>
<comment type="caution">
    <text evidence="1">The sequence shown here is derived from an EMBL/GenBank/DDBJ whole genome shotgun (WGS) entry which is preliminary data.</text>
</comment>
<keyword evidence="2" id="KW-1185">Reference proteome</keyword>
<dbReference type="AlphaFoldDB" id="A0AAW2E4Q0"/>
<accession>A0AAW2E4Q0</accession>
<dbReference type="Proteomes" id="UP001459277">
    <property type="component" value="Unassembled WGS sequence"/>
</dbReference>
<sequence>MSDLTFLELQSHIDHFDYLPDSILLLIFNKIGNVKALGRCCVISCHSHSLVPQVDNVVIQVDCVISDDDSSSSSLSTPAISSSSYKSRNLFSNLFRFDFGGIVNPLQLFTQFLNPDPDP</sequence>
<protein>
    <recommendedName>
        <fullName evidence="3">F-box domain-containing protein</fullName>
    </recommendedName>
</protein>
<proteinExistence type="predicted"/>
<dbReference type="InterPro" id="IPR044809">
    <property type="entry name" value="AUF1-like"/>
</dbReference>